<dbReference type="Proteomes" id="UP001303160">
    <property type="component" value="Unassembled WGS sequence"/>
</dbReference>
<gene>
    <name evidence="3" type="ORF">QBC40DRAFT_287797</name>
</gene>
<sequence length="450" mass="49935">MQTGRQQPGAEDEKAEQAAEQNTLLQPKPTIPSRQYASFLEDFVDPVLPPGTRVSKWLESVGSDRGNRCRSDSHLQHSRDNPISRKLTKSAPATNHTLDTDGFAAPLTPVPAGPGPYQTPYPESVAPLDISNTTPSSGRSRSLVEDLIYRDANLAENHIYMRSLGEQFPDHITGLLDDVRKDRNSPGPSLDQVSQDAALNELWMGAGDSDVEQYFRTNVFPYPTPSDGLKRCDRQPMARHTVPNIGAKLKISNPVPDMLYGYPRNGAFTRPQQAQFNSMGNIMVANSQNLIYPFFAIEFKGDGPSGGGTMWVATNQCLGASVSCVNTAERLNHQLRNCGSDVIEPVDSAAFSIAMSGTEARLYVSWKHNELEYYMASIENFLLQKPADYIEFRKYVRNIIDWGKDKRLTDIRNSLDILLEESRKRTSEAAKSRRPPSDGSATSNGKKHRS</sequence>
<reference evidence="3" key="2">
    <citation type="submission" date="2023-05" db="EMBL/GenBank/DDBJ databases">
        <authorList>
            <consortium name="Lawrence Berkeley National Laboratory"/>
            <person name="Steindorff A."/>
            <person name="Hensen N."/>
            <person name="Bonometti L."/>
            <person name="Westerberg I."/>
            <person name="Brannstrom I.O."/>
            <person name="Guillou S."/>
            <person name="Cros-Aarteil S."/>
            <person name="Calhoun S."/>
            <person name="Haridas S."/>
            <person name="Kuo A."/>
            <person name="Mondo S."/>
            <person name="Pangilinan J."/>
            <person name="Riley R."/>
            <person name="Labutti K."/>
            <person name="Andreopoulos B."/>
            <person name="Lipzen A."/>
            <person name="Chen C."/>
            <person name="Yanf M."/>
            <person name="Daum C."/>
            <person name="Ng V."/>
            <person name="Clum A."/>
            <person name="Ohm R."/>
            <person name="Martin F."/>
            <person name="Silar P."/>
            <person name="Natvig D."/>
            <person name="Lalanne C."/>
            <person name="Gautier V."/>
            <person name="Ament-Velasquez S.L."/>
            <person name="Kruys A."/>
            <person name="Hutchinson M.I."/>
            <person name="Powell A.J."/>
            <person name="Barry K."/>
            <person name="Miller A.N."/>
            <person name="Grigoriev I.V."/>
            <person name="Debuchy R."/>
            <person name="Gladieux P."/>
            <person name="Thoren M.H."/>
            <person name="Johannesson H."/>
        </authorList>
    </citation>
    <scope>NUCLEOTIDE SEQUENCE</scope>
    <source>
        <strain evidence="3">CBS 315.58</strain>
    </source>
</reference>
<organism evidence="3 4">
    <name type="scientific">Triangularia verruculosa</name>
    <dbReference type="NCBI Taxonomy" id="2587418"/>
    <lineage>
        <taxon>Eukaryota</taxon>
        <taxon>Fungi</taxon>
        <taxon>Dikarya</taxon>
        <taxon>Ascomycota</taxon>
        <taxon>Pezizomycotina</taxon>
        <taxon>Sordariomycetes</taxon>
        <taxon>Sordariomycetidae</taxon>
        <taxon>Sordariales</taxon>
        <taxon>Podosporaceae</taxon>
        <taxon>Triangularia</taxon>
    </lineage>
</organism>
<protein>
    <recommendedName>
        <fullName evidence="2">DUF7924 domain-containing protein</fullName>
    </recommendedName>
</protein>
<dbReference type="AlphaFoldDB" id="A0AAN7ARU2"/>
<feature type="domain" description="DUF7924" evidence="2">
    <location>
        <begin position="248"/>
        <end position="413"/>
    </location>
</feature>
<dbReference type="InterPro" id="IPR057684">
    <property type="entry name" value="DUF7924"/>
</dbReference>
<reference evidence="3" key="1">
    <citation type="journal article" date="2023" name="Mol. Phylogenet. Evol.">
        <title>Genome-scale phylogeny and comparative genomics of the fungal order Sordariales.</title>
        <authorList>
            <person name="Hensen N."/>
            <person name="Bonometti L."/>
            <person name="Westerberg I."/>
            <person name="Brannstrom I.O."/>
            <person name="Guillou S."/>
            <person name="Cros-Aarteil S."/>
            <person name="Calhoun S."/>
            <person name="Haridas S."/>
            <person name="Kuo A."/>
            <person name="Mondo S."/>
            <person name="Pangilinan J."/>
            <person name="Riley R."/>
            <person name="LaButti K."/>
            <person name="Andreopoulos B."/>
            <person name="Lipzen A."/>
            <person name="Chen C."/>
            <person name="Yan M."/>
            <person name="Daum C."/>
            <person name="Ng V."/>
            <person name="Clum A."/>
            <person name="Steindorff A."/>
            <person name="Ohm R.A."/>
            <person name="Martin F."/>
            <person name="Silar P."/>
            <person name="Natvig D.O."/>
            <person name="Lalanne C."/>
            <person name="Gautier V."/>
            <person name="Ament-Velasquez S.L."/>
            <person name="Kruys A."/>
            <person name="Hutchinson M.I."/>
            <person name="Powell A.J."/>
            <person name="Barry K."/>
            <person name="Miller A.N."/>
            <person name="Grigoriev I.V."/>
            <person name="Debuchy R."/>
            <person name="Gladieux P."/>
            <person name="Hiltunen Thoren M."/>
            <person name="Johannesson H."/>
        </authorList>
    </citation>
    <scope>NUCLEOTIDE SEQUENCE</scope>
    <source>
        <strain evidence="3">CBS 315.58</strain>
    </source>
</reference>
<evidence type="ECO:0000313" key="4">
    <source>
        <dbReference type="Proteomes" id="UP001303160"/>
    </source>
</evidence>
<evidence type="ECO:0000259" key="2">
    <source>
        <dbReference type="Pfam" id="PF25545"/>
    </source>
</evidence>
<proteinExistence type="predicted"/>
<dbReference type="EMBL" id="MU863991">
    <property type="protein sequence ID" value="KAK4196192.1"/>
    <property type="molecule type" value="Genomic_DNA"/>
</dbReference>
<evidence type="ECO:0000313" key="3">
    <source>
        <dbReference type="EMBL" id="KAK4196192.1"/>
    </source>
</evidence>
<accession>A0AAN7ARU2</accession>
<evidence type="ECO:0000256" key="1">
    <source>
        <dbReference type="SAM" id="MobiDB-lite"/>
    </source>
</evidence>
<feature type="region of interest" description="Disordered" evidence="1">
    <location>
        <begin position="1"/>
        <end position="31"/>
    </location>
</feature>
<feature type="region of interest" description="Disordered" evidence="1">
    <location>
        <begin position="62"/>
        <end position="115"/>
    </location>
</feature>
<name>A0AAN7ARU2_9PEZI</name>
<dbReference type="PANTHER" id="PTHR42470">
    <property type="entry name" value="VAST DOMAIN-CONTAINING PROTEIN"/>
    <property type="match status" value="1"/>
</dbReference>
<feature type="region of interest" description="Disordered" evidence="1">
    <location>
        <begin position="423"/>
        <end position="450"/>
    </location>
</feature>
<dbReference type="PANTHER" id="PTHR42470:SF1">
    <property type="entry name" value="VAST DOMAIN-CONTAINING PROTEIN"/>
    <property type="match status" value="1"/>
</dbReference>
<dbReference type="Pfam" id="PF25545">
    <property type="entry name" value="DUF7924"/>
    <property type="match status" value="1"/>
</dbReference>
<feature type="compositionally biased region" description="Basic and acidic residues" evidence="1">
    <location>
        <begin position="65"/>
        <end position="83"/>
    </location>
</feature>
<comment type="caution">
    <text evidence="3">The sequence shown here is derived from an EMBL/GenBank/DDBJ whole genome shotgun (WGS) entry which is preliminary data.</text>
</comment>
<keyword evidence="4" id="KW-1185">Reference proteome</keyword>